<proteinExistence type="predicted"/>
<evidence type="ECO:0000313" key="1">
    <source>
        <dbReference type="EMBL" id="WGV27269.1"/>
    </source>
</evidence>
<protein>
    <submittedName>
        <fullName evidence="1">Uncharacterized protein</fullName>
    </submittedName>
</protein>
<gene>
    <name evidence="1" type="ORF">QI031_07210</name>
</gene>
<keyword evidence="2" id="KW-1185">Reference proteome</keyword>
<dbReference type="RefSeq" id="WP_281484508.1">
    <property type="nucleotide sequence ID" value="NZ_CP124543.1"/>
</dbReference>
<dbReference type="AlphaFoldDB" id="A0AAJ6PAV1"/>
<dbReference type="Proteomes" id="UP001223520">
    <property type="component" value="Chromosome"/>
</dbReference>
<sequence length="49" mass="5549">MLFDAFVMQAGFVDLQHWDLGNAIAFSILKSIECDRFSAKCDRSTYSSI</sequence>
<organism evidence="1 2">
    <name type="scientific">Halotia branconii CENA392</name>
    <dbReference type="NCBI Taxonomy" id="1539056"/>
    <lineage>
        <taxon>Bacteria</taxon>
        <taxon>Bacillati</taxon>
        <taxon>Cyanobacteriota</taxon>
        <taxon>Cyanophyceae</taxon>
        <taxon>Nostocales</taxon>
        <taxon>Nodulariaceae</taxon>
        <taxon>Halotia</taxon>
    </lineage>
</organism>
<reference evidence="1 2" key="1">
    <citation type="journal article" date="2023" name="Limnol Oceanogr Lett">
        <title>Environmental adaptations by the intertidal Antarctic cyanobacterium Halotia branconii CENA392 as revealed using long-read genome sequencing.</title>
        <authorList>
            <person name="Dextro R.B."/>
            <person name="Delbaje E."/>
            <person name="Freitas P.N.N."/>
            <person name="Geraldes V."/>
            <person name="Pinto E."/>
            <person name="Long P.F."/>
            <person name="Fiore M.F."/>
        </authorList>
    </citation>
    <scope>NUCLEOTIDE SEQUENCE [LARGE SCALE GENOMIC DNA]</scope>
    <source>
        <strain evidence="1 2">CENA392</strain>
    </source>
</reference>
<evidence type="ECO:0000313" key="2">
    <source>
        <dbReference type="Proteomes" id="UP001223520"/>
    </source>
</evidence>
<dbReference type="KEGG" id="hbq:QI031_07210"/>
<name>A0AAJ6PAV1_9CYAN</name>
<dbReference type="EMBL" id="CP124543">
    <property type="protein sequence ID" value="WGV27269.1"/>
    <property type="molecule type" value="Genomic_DNA"/>
</dbReference>
<accession>A0AAJ6PAV1</accession>